<name>A0ACC2ZJR0_9PEZI</name>
<sequence length="1137" mass="123874">MAATFSYAQAAKGMSSSVQSSNAPSGTATPSKDTTSASTDIPTEPSGANWADLDDASTSAPVKEPEEVSTAPAVQGGESVISPEKQVSTAERRKSFSGLSSPEFGTASSSTLGKEDDVSSVPNASSESTWENKSQTSNVVEQSAENGDEKLEKVESKKAKQERNLFTMLQEAPPPAVNIWKQRAEARAAQQPSRAKSSAPSGPAATALPLKPADEKPAEAGRSVPRRKSRSGPASYERTDLSSNGFNIRDCNDEKESPSRRETRSDNISTRRPGNDQASRPFERGPKDNVSSLPPPVQNKASWPTPDNAQDEDKKKSMEKGDKKGRERDSSTSSKPHGKNEWVQLAYTPNVIFNTPIPNTSSRRGGRGGSRGGRDAGGRGASSAVNGASSPEKENSAVSHSSGDQQRRTRSEIISTDVPNAKRTASPESTLAKDRGSPTAEGENGTKPVNTDGPEAPAPAQRRAAYNEPSPNQLVSRTNSLPLQSSTSRPRQARNERRQDGESVPPGAEESSEAKGSAIKDGQPQQPKTSTFERRSGPFGSLSSRERGEHRPRGGMRNGRGGNAYQHASASGNHFSNARASSMNSSATFPHSPTSFHPEQQNTFFSQSSHSSRGYRNAGPRSQSIPTEAYYGRASAGYPTGPQAMAPLQTYMPGMYDYSVMQPLSAVPYSPYVDQYSVLGMVSVQLEYYFSLNNLCKDMYLRKHMDSQGFVFLTVIADFNRMKHLTTDLELIKYACYQSRDIEFRVGPDGKERIRRREGWEQWVLNMEDRDPSARNNGPEDLHYPPVPHPAGFDSQYMVQHQTSHPASPSSPNFVPNGTLYQSLNGVTSPVSQSNGGTGQLSNGVPPAEPAVAGRRSSTTSGPAFHPCSPSDLQTETDSFPNEQIEGLTVIVRPATEKAPPFHSASSRTFSNGSLDGRSIADELSKFDTRRNSSQINGSPTSLGDEAANASEPNRSPSPGYLSNAIRSNTSSPSTGLQMFWVKDSDRPVNARPENTDNELYSEIREKALVQRSAAIGKCPYDMDVLYQFWAHFLIRNFNTSMYDEFRSLAFEDFQNGSVVGMNNLVRYYGHALTSEIVIRERIARHYVDLVKWENPDQEKPAFKQLRSAWRNGALNMKNRKRISGYVDADLRAALEQ</sequence>
<protein>
    <submittedName>
        <fullName evidence="1">Uncharacterized protein</fullName>
    </submittedName>
</protein>
<dbReference type="EMBL" id="JAPDRP010000004">
    <property type="protein sequence ID" value="KAJ9647777.1"/>
    <property type="molecule type" value="Genomic_DNA"/>
</dbReference>
<gene>
    <name evidence="1" type="ORF">H2199_001551</name>
</gene>
<evidence type="ECO:0000313" key="2">
    <source>
        <dbReference type="Proteomes" id="UP001172680"/>
    </source>
</evidence>
<keyword evidence="2" id="KW-1185">Reference proteome</keyword>
<proteinExistence type="predicted"/>
<organism evidence="1 2">
    <name type="scientific">Coniosporium tulheliwenetii</name>
    <dbReference type="NCBI Taxonomy" id="3383036"/>
    <lineage>
        <taxon>Eukaryota</taxon>
        <taxon>Fungi</taxon>
        <taxon>Dikarya</taxon>
        <taxon>Ascomycota</taxon>
        <taxon>Pezizomycotina</taxon>
        <taxon>Dothideomycetes</taxon>
        <taxon>Dothideomycetes incertae sedis</taxon>
        <taxon>Coniosporium</taxon>
    </lineage>
</organism>
<dbReference type="Proteomes" id="UP001172680">
    <property type="component" value="Unassembled WGS sequence"/>
</dbReference>
<evidence type="ECO:0000313" key="1">
    <source>
        <dbReference type="EMBL" id="KAJ9647777.1"/>
    </source>
</evidence>
<comment type="caution">
    <text evidence="1">The sequence shown here is derived from an EMBL/GenBank/DDBJ whole genome shotgun (WGS) entry which is preliminary data.</text>
</comment>
<accession>A0ACC2ZJR0</accession>
<reference evidence="1" key="1">
    <citation type="submission" date="2022-10" db="EMBL/GenBank/DDBJ databases">
        <title>Culturing micro-colonial fungi from biological soil crusts in the Mojave desert and describing Neophaeococcomyces mojavensis, and introducing the new genera and species Taxawa tesnikishii.</title>
        <authorList>
            <person name="Kurbessoian T."/>
            <person name="Stajich J.E."/>
        </authorList>
    </citation>
    <scope>NUCLEOTIDE SEQUENCE</scope>
    <source>
        <strain evidence="1">JES_115</strain>
    </source>
</reference>